<name>A0AAV9SET3_9TELE</name>
<sequence>MKGQSRLQLLRRPSSFRGCSALLKMFYNTVVASEVFYTVESTRQAGQEGQIGCGLYFQLSSSSGNGLVEQKFTCELLSLQICTSYALSETGGKWQRNFASRPVYTPSNVRAAMSVELRMSKCATKLDGPNICPLDSAVEVQKRKMLAKLIHHGQHLSLLYNTVDYLNGGVERTTYHSHLALLWGDRR</sequence>
<dbReference type="AlphaFoldDB" id="A0AAV9SET3"/>
<protein>
    <submittedName>
        <fullName evidence="1">Uncharacterized protein</fullName>
    </submittedName>
</protein>
<gene>
    <name evidence="1" type="ORF">CRENBAI_011090</name>
</gene>
<keyword evidence="2" id="KW-1185">Reference proteome</keyword>
<dbReference type="EMBL" id="JAHHUM010000501">
    <property type="protein sequence ID" value="KAK5619623.1"/>
    <property type="molecule type" value="Genomic_DNA"/>
</dbReference>
<evidence type="ECO:0000313" key="2">
    <source>
        <dbReference type="Proteomes" id="UP001311232"/>
    </source>
</evidence>
<comment type="caution">
    <text evidence="1">The sequence shown here is derived from an EMBL/GenBank/DDBJ whole genome shotgun (WGS) entry which is preliminary data.</text>
</comment>
<organism evidence="1 2">
    <name type="scientific">Crenichthys baileyi</name>
    <name type="common">White River springfish</name>
    <dbReference type="NCBI Taxonomy" id="28760"/>
    <lineage>
        <taxon>Eukaryota</taxon>
        <taxon>Metazoa</taxon>
        <taxon>Chordata</taxon>
        <taxon>Craniata</taxon>
        <taxon>Vertebrata</taxon>
        <taxon>Euteleostomi</taxon>
        <taxon>Actinopterygii</taxon>
        <taxon>Neopterygii</taxon>
        <taxon>Teleostei</taxon>
        <taxon>Neoteleostei</taxon>
        <taxon>Acanthomorphata</taxon>
        <taxon>Ovalentaria</taxon>
        <taxon>Atherinomorphae</taxon>
        <taxon>Cyprinodontiformes</taxon>
        <taxon>Goodeidae</taxon>
        <taxon>Crenichthys</taxon>
    </lineage>
</organism>
<reference evidence="1 2" key="1">
    <citation type="submission" date="2021-06" db="EMBL/GenBank/DDBJ databases">
        <authorList>
            <person name="Palmer J.M."/>
        </authorList>
    </citation>
    <scope>NUCLEOTIDE SEQUENCE [LARGE SCALE GENOMIC DNA]</scope>
    <source>
        <strain evidence="1 2">MEX-2019</strain>
        <tissue evidence="1">Muscle</tissue>
    </source>
</reference>
<dbReference type="Proteomes" id="UP001311232">
    <property type="component" value="Unassembled WGS sequence"/>
</dbReference>
<proteinExistence type="predicted"/>
<evidence type="ECO:0000313" key="1">
    <source>
        <dbReference type="EMBL" id="KAK5619623.1"/>
    </source>
</evidence>
<accession>A0AAV9SET3</accession>